<accession>A0AAD7F1T4</accession>
<evidence type="ECO:0000256" key="10">
    <source>
        <dbReference type="ARBA" id="ARBA00023172"/>
    </source>
</evidence>
<evidence type="ECO:0000256" key="8">
    <source>
        <dbReference type="ARBA" id="ARBA00022918"/>
    </source>
</evidence>
<dbReference type="InterPro" id="IPR012337">
    <property type="entry name" value="RNaseH-like_sf"/>
</dbReference>
<dbReference type="GO" id="GO:0003964">
    <property type="term" value="F:RNA-directed DNA polymerase activity"/>
    <property type="evidence" value="ECO:0007669"/>
    <property type="project" value="UniProtKB-KW"/>
</dbReference>
<organism evidence="13 14">
    <name type="scientific">Mycena albidolilacea</name>
    <dbReference type="NCBI Taxonomy" id="1033008"/>
    <lineage>
        <taxon>Eukaryota</taxon>
        <taxon>Fungi</taxon>
        <taxon>Dikarya</taxon>
        <taxon>Basidiomycota</taxon>
        <taxon>Agaricomycotina</taxon>
        <taxon>Agaricomycetes</taxon>
        <taxon>Agaricomycetidae</taxon>
        <taxon>Agaricales</taxon>
        <taxon>Marasmiineae</taxon>
        <taxon>Mycenaceae</taxon>
        <taxon>Mycena</taxon>
    </lineage>
</organism>
<dbReference type="GO" id="GO:0016787">
    <property type="term" value="F:hydrolase activity"/>
    <property type="evidence" value="ECO:0007669"/>
    <property type="project" value="UniProtKB-KW"/>
</dbReference>
<keyword evidence="4" id="KW-0255">Endonuclease</keyword>
<evidence type="ECO:0000256" key="2">
    <source>
        <dbReference type="ARBA" id="ARBA00022722"/>
    </source>
</evidence>
<keyword evidence="10" id="KW-0233">DNA recombination</keyword>
<keyword evidence="3" id="KW-0479">Metal-binding</keyword>
<dbReference type="SUPFAM" id="SSF53098">
    <property type="entry name" value="Ribonuclease H-like"/>
    <property type="match status" value="1"/>
</dbReference>
<keyword evidence="7" id="KW-0229">DNA integration</keyword>
<feature type="compositionally biased region" description="Acidic residues" evidence="11">
    <location>
        <begin position="627"/>
        <end position="637"/>
    </location>
</feature>
<dbReference type="Pfam" id="PF25597">
    <property type="entry name" value="SH3_retrovirus"/>
    <property type="match status" value="1"/>
</dbReference>
<dbReference type="InterPro" id="IPR039537">
    <property type="entry name" value="Retrotran_Ty1/copia-like"/>
</dbReference>
<feature type="region of interest" description="Disordered" evidence="11">
    <location>
        <begin position="593"/>
        <end position="654"/>
    </location>
</feature>
<sequence length="654" mass="71560">MRKRVGWRQSPHEWNYAEFPKMAKQKKPRKILTGWHGDWQGQTRPLFPSDWKKLDGHQLRRHHVPIDVHKEVEDLPVTLYWVLVLGKFELGTATVATLRAGDATAKIYVTYNLRVPLELFVLPTSTVERRASPHISGIGRTSSVAPSSPSAGISLRPAPLFLISRMARSGHAVHFEKDSARVLTPDRATLFVVPECNGLYPVQEVQGSSTPMTAVNAACTTLTLHEFHCRMGHTGARGLQNMVSRGIMTGIKLTDTDAAPCRGCDKGLLKHKPPHTCSTSSEKVYSDGDTHCSTWGPAPTASLGHKLYATLFLDSKTDEVVIVGLEKKSEETAAYKQYQAWAKVHRSTTSGETGGNSSVQGSSAKRVLQTLLTHTRTMLRLADLPTSLWLEALSHAAWLRNRTETAKTIGGTPCERAMGDKPNLSQVRRFGANIWVKLEHASKIDLQAKPCRWVGIDVHAKSHRIYWPEKRTVTVEQNVRFEGEPEDVTYPSVPIGGEMGENGAREARNPPTAPPDAAPEAPSNESAPENSPAAPDAPSAPDAPDPTADAPPTTPETIRPPSPVPTPESSHPSLFSRDDWLRGAIAFTTVRSVVAGNEAPSPPTLTRVEDAPTTREASPSPASPTDEHEESAEEEDGVTTKQLAKLNHEEIYRQ</sequence>
<feature type="region of interest" description="Disordered" evidence="11">
    <location>
        <begin position="485"/>
        <end position="577"/>
    </location>
</feature>
<feature type="compositionally biased region" description="Pro residues" evidence="11">
    <location>
        <begin position="552"/>
        <end position="566"/>
    </location>
</feature>
<evidence type="ECO:0000256" key="5">
    <source>
        <dbReference type="ARBA" id="ARBA00022801"/>
    </source>
</evidence>
<evidence type="ECO:0000256" key="3">
    <source>
        <dbReference type="ARBA" id="ARBA00022723"/>
    </source>
</evidence>
<protein>
    <recommendedName>
        <fullName evidence="12">Retroviral polymerase SH3-like domain-containing protein</fullName>
    </recommendedName>
</protein>
<dbReference type="PANTHER" id="PTHR42648">
    <property type="entry name" value="TRANSPOSASE, PUTATIVE-RELATED"/>
    <property type="match status" value="1"/>
</dbReference>
<keyword evidence="6" id="KW-0460">Magnesium</keyword>
<dbReference type="GO" id="GO:0046872">
    <property type="term" value="F:metal ion binding"/>
    <property type="evidence" value="ECO:0007669"/>
    <property type="project" value="UniProtKB-KW"/>
</dbReference>
<dbReference type="GO" id="GO:0004519">
    <property type="term" value="F:endonuclease activity"/>
    <property type="evidence" value="ECO:0007669"/>
    <property type="project" value="UniProtKB-KW"/>
</dbReference>
<evidence type="ECO:0000256" key="6">
    <source>
        <dbReference type="ARBA" id="ARBA00022842"/>
    </source>
</evidence>
<dbReference type="GO" id="GO:0006310">
    <property type="term" value="P:DNA recombination"/>
    <property type="evidence" value="ECO:0007669"/>
    <property type="project" value="UniProtKB-KW"/>
</dbReference>
<evidence type="ECO:0000256" key="4">
    <source>
        <dbReference type="ARBA" id="ARBA00022759"/>
    </source>
</evidence>
<keyword evidence="9" id="KW-0239">DNA-directed DNA polymerase</keyword>
<evidence type="ECO:0000313" key="13">
    <source>
        <dbReference type="EMBL" id="KAJ7362277.1"/>
    </source>
</evidence>
<dbReference type="InterPro" id="IPR057670">
    <property type="entry name" value="SH3_retrovirus"/>
</dbReference>
<dbReference type="GO" id="GO:0003887">
    <property type="term" value="F:DNA-directed DNA polymerase activity"/>
    <property type="evidence" value="ECO:0007669"/>
    <property type="project" value="UniProtKB-KW"/>
</dbReference>
<reference evidence="13" key="1">
    <citation type="submission" date="2023-03" db="EMBL/GenBank/DDBJ databases">
        <title>Massive genome expansion in bonnet fungi (Mycena s.s.) driven by repeated elements and novel gene families across ecological guilds.</title>
        <authorList>
            <consortium name="Lawrence Berkeley National Laboratory"/>
            <person name="Harder C.B."/>
            <person name="Miyauchi S."/>
            <person name="Viragh M."/>
            <person name="Kuo A."/>
            <person name="Thoen E."/>
            <person name="Andreopoulos B."/>
            <person name="Lu D."/>
            <person name="Skrede I."/>
            <person name="Drula E."/>
            <person name="Henrissat B."/>
            <person name="Morin E."/>
            <person name="Kohler A."/>
            <person name="Barry K."/>
            <person name="LaButti K."/>
            <person name="Morin E."/>
            <person name="Salamov A."/>
            <person name="Lipzen A."/>
            <person name="Mereny Z."/>
            <person name="Hegedus B."/>
            <person name="Baldrian P."/>
            <person name="Stursova M."/>
            <person name="Weitz H."/>
            <person name="Taylor A."/>
            <person name="Grigoriev I.V."/>
            <person name="Nagy L.G."/>
            <person name="Martin F."/>
            <person name="Kauserud H."/>
        </authorList>
    </citation>
    <scope>NUCLEOTIDE SEQUENCE</scope>
    <source>
        <strain evidence="13">CBHHK002</strain>
    </source>
</reference>
<evidence type="ECO:0000259" key="12">
    <source>
        <dbReference type="Pfam" id="PF25597"/>
    </source>
</evidence>
<dbReference type="EMBL" id="JARIHO010000004">
    <property type="protein sequence ID" value="KAJ7362277.1"/>
    <property type="molecule type" value="Genomic_DNA"/>
</dbReference>
<keyword evidence="14" id="KW-1185">Reference proteome</keyword>
<evidence type="ECO:0000313" key="14">
    <source>
        <dbReference type="Proteomes" id="UP001218218"/>
    </source>
</evidence>
<evidence type="ECO:0000256" key="1">
    <source>
        <dbReference type="ARBA" id="ARBA00022695"/>
    </source>
</evidence>
<dbReference type="AlphaFoldDB" id="A0AAD7F1T4"/>
<feature type="domain" description="Retroviral polymerase SH3-like" evidence="12">
    <location>
        <begin position="435"/>
        <end position="484"/>
    </location>
</feature>
<keyword evidence="1" id="KW-0548">Nucleotidyltransferase</keyword>
<comment type="caution">
    <text evidence="13">The sequence shown here is derived from an EMBL/GenBank/DDBJ whole genome shotgun (WGS) entry which is preliminary data.</text>
</comment>
<proteinExistence type="predicted"/>
<evidence type="ECO:0000256" key="7">
    <source>
        <dbReference type="ARBA" id="ARBA00022908"/>
    </source>
</evidence>
<dbReference type="GO" id="GO:0015074">
    <property type="term" value="P:DNA integration"/>
    <property type="evidence" value="ECO:0007669"/>
    <property type="project" value="UniProtKB-KW"/>
</dbReference>
<dbReference type="PANTHER" id="PTHR42648:SF11">
    <property type="entry name" value="TRANSPOSON TY4-P GAG-POL POLYPROTEIN"/>
    <property type="match status" value="1"/>
</dbReference>
<keyword evidence="8" id="KW-0695">RNA-directed DNA polymerase</keyword>
<feature type="compositionally biased region" description="Low complexity" evidence="11">
    <location>
        <begin position="518"/>
        <end position="551"/>
    </location>
</feature>
<keyword evidence="2" id="KW-0540">Nuclease</keyword>
<evidence type="ECO:0000256" key="11">
    <source>
        <dbReference type="SAM" id="MobiDB-lite"/>
    </source>
</evidence>
<gene>
    <name evidence="13" type="ORF">DFH08DRAFT_799328</name>
</gene>
<dbReference type="Proteomes" id="UP001218218">
    <property type="component" value="Unassembled WGS sequence"/>
</dbReference>
<evidence type="ECO:0000256" key="9">
    <source>
        <dbReference type="ARBA" id="ARBA00022932"/>
    </source>
</evidence>
<name>A0AAD7F1T4_9AGAR</name>
<keyword evidence="9" id="KW-0808">Transferase</keyword>
<keyword evidence="5" id="KW-0378">Hydrolase</keyword>